<evidence type="ECO:0000313" key="2">
    <source>
        <dbReference type="EMBL" id="RRT36500.1"/>
    </source>
</evidence>
<evidence type="ECO:0000256" key="1">
    <source>
        <dbReference type="SAM" id="MobiDB-lite"/>
    </source>
</evidence>
<dbReference type="EMBL" id="AMZH03023506">
    <property type="protein sequence ID" value="RRT36500.1"/>
    <property type="molecule type" value="Genomic_DNA"/>
</dbReference>
<proteinExistence type="predicted"/>
<gene>
    <name evidence="2" type="ORF">B296_00025868</name>
</gene>
<comment type="caution">
    <text evidence="2">The sequence shown here is derived from an EMBL/GenBank/DDBJ whole genome shotgun (WGS) entry which is preliminary data.</text>
</comment>
<feature type="region of interest" description="Disordered" evidence="1">
    <location>
        <begin position="1"/>
        <end position="85"/>
    </location>
</feature>
<organism evidence="2 3">
    <name type="scientific">Ensete ventricosum</name>
    <name type="common">Abyssinian banana</name>
    <name type="synonym">Musa ensete</name>
    <dbReference type="NCBI Taxonomy" id="4639"/>
    <lineage>
        <taxon>Eukaryota</taxon>
        <taxon>Viridiplantae</taxon>
        <taxon>Streptophyta</taxon>
        <taxon>Embryophyta</taxon>
        <taxon>Tracheophyta</taxon>
        <taxon>Spermatophyta</taxon>
        <taxon>Magnoliopsida</taxon>
        <taxon>Liliopsida</taxon>
        <taxon>Zingiberales</taxon>
        <taxon>Musaceae</taxon>
        <taxon>Ensete</taxon>
    </lineage>
</organism>
<sequence>MAGRLRGPTPGCEGSSTPDGDQVAGSSSVQGGSSGGPTEEGDRGVQGVARIRDGHRLDGEGISGVRVSTGSDPTPGSASGVEIKLDPFITLPEDANVAMADEQPFDESLSLPEE</sequence>
<feature type="compositionally biased region" description="Polar residues" evidence="1">
    <location>
        <begin position="66"/>
        <end position="77"/>
    </location>
</feature>
<protein>
    <submittedName>
        <fullName evidence="2">Uncharacterized protein</fullName>
    </submittedName>
</protein>
<dbReference type="Proteomes" id="UP000287651">
    <property type="component" value="Unassembled WGS sequence"/>
</dbReference>
<accession>A0A426XAN4</accession>
<dbReference type="AlphaFoldDB" id="A0A426XAN4"/>
<feature type="compositionally biased region" description="Basic and acidic residues" evidence="1">
    <location>
        <begin position="50"/>
        <end position="59"/>
    </location>
</feature>
<name>A0A426XAN4_ENSVE</name>
<evidence type="ECO:0000313" key="3">
    <source>
        <dbReference type="Proteomes" id="UP000287651"/>
    </source>
</evidence>
<reference evidence="2 3" key="1">
    <citation type="journal article" date="2014" name="Agronomy (Basel)">
        <title>A Draft Genome Sequence for Ensete ventricosum, the Drought-Tolerant Tree Against Hunger.</title>
        <authorList>
            <person name="Harrison J."/>
            <person name="Moore K.A."/>
            <person name="Paszkiewicz K."/>
            <person name="Jones T."/>
            <person name="Grant M."/>
            <person name="Ambacheew D."/>
            <person name="Muzemil S."/>
            <person name="Studholme D.J."/>
        </authorList>
    </citation>
    <scope>NUCLEOTIDE SEQUENCE [LARGE SCALE GENOMIC DNA]</scope>
</reference>